<keyword evidence="1" id="KW-0812">Transmembrane</keyword>
<dbReference type="InParanoid" id="A0A067PUT1"/>
<dbReference type="HOGENOM" id="CLU_3032669_0_0_1"/>
<sequence length="55" mass="6137">MADWNDTRAMIGRFWLVSEMIDFCFAAAVLASDLSMDYRSSSSSAPSSKEGFMDM</sequence>
<accession>A0A067PUT1</accession>
<evidence type="ECO:0000256" key="1">
    <source>
        <dbReference type="SAM" id="Phobius"/>
    </source>
</evidence>
<proteinExistence type="predicted"/>
<feature type="transmembrane region" description="Helical" evidence="1">
    <location>
        <begin position="12"/>
        <end position="31"/>
    </location>
</feature>
<gene>
    <name evidence="2" type="ORF">JAAARDRAFT_34402</name>
</gene>
<dbReference type="AlphaFoldDB" id="A0A067PUT1"/>
<keyword evidence="3" id="KW-1185">Reference proteome</keyword>
<dbReference type="Proteomes" id="UP000027265">
    <property type="component" value="Unassembled WGS sequence"/>
</dbReference>
<organism evidence="2 3">
    <name type="scientific">Jaapia argillacea MUCL 33604</name>
    <dbReference type="NCBI Taxonomy" id="933084"/>
    <lineage>
        <taxon>Eukaryota</taxon>
        <taxon>Fungi</taxon>
        <taxon>Dikarya</taxon>
        <taxon>Basidiomycota</taxon>
        <taxon>Agaricomycotina</taxon>
        <taxon>Agaricomycetes</taxon>
        <taxon>Agaricomycetidae</taxon>
        <taxon>Jaapiales</taxon>
        <taxon>Jaapiaceae</taxon>
        <taxon>Jaapia</taxon>
    </lineage>
</organism>
<reference evidence="3" key="1">
    <citation type="journal article" date="2014" name="Proc. Natl. Acad. Sci. U.S.A.">
        <title>Extensive sampling of basidiomycete genomes demonstrates inadequacy of the white-rot/brown-rot paradigm for wood decay fungi.</title>
        <authorList>
            <person name="Riley R."/>
            <person name="Salamov A.A."/>
            <person name="Brown D.W."/>
            <person name="Nagy L.G."/>
            <person name="Floudas D."/>
            <person name="Held B.W."/>
            <person name="Levasseur A."/>
            <person name="Lombard V."/>
            <person name="Morin E."/>
            <person name="Otillar R."/>
            <person name="Lindquist E.A."/>
            <person name="Sun H."/>
            <person name="LaButti K.M."/>
            <person name="Schmutz J."/>
            <person name="Jabbour D."/>
            <person name="Luo H."/>
            <person name="Baker S.E."/>
            <person name="Pisabarro A.G."/>
            <person name="Walton J.D."/>
            <person name="Blanchette R.A."/>
            <person name="Henrissat B."/>
            <person name="Martin F."/>
            <person name="Cullen D."/>
            <person name="Hibbett D.S."/>
            <person name="Grigoriev I.V."/>
        </authorList>
    </citation>
    <scope>NUCLEOTIDE SEQUENCE [LARGE SCALE GENOMIC DNA]</scope>
    <source>
        <strain evidence="3">MUCL 33604</strain>
    </source>
</reference>
<keyword evidence="1" id="KW-0472">Membrane</keyword>
<keyword evidence="1" id="KW-1133">Transmembrane helix</keyword>
<dbReference type="EMBL" id="KL197717">
    <property type="protein sequence ID" value="KDQ58583.1"/>
    <property type="molecule type" value="Genomic_DNA"/>
</dbReference>
<protein>
    <submittedName>
        <fullName evidence="2">Uncharacterized protein</fullName>
    </submittedName>
</protein>
<name>A0A067PUT1_9AGAM</name>
<evidence type="ECO:0000313" key="3">
    <source>
        <dbReference type="Proteomes" id="UP000027265"/>
    </source>
</evidence>
<evidence type="ECO:0000313" key="2">
    <source>
        <dbReference type="EMBL" id="KDQ58583.1"/>
    </source>
</evidence>